<evidence type="ECO:0000256" key="1">
    <source>
        <dbReference type="SAM" id="Phobius"/>
    </source>
</evidence>
<dbReference type="RefSeq" id="WP_159456668.1">
    <property type="nucleotide sequence ID" value="NZ_FXWG01000004.1"/>
</dbReference>
<dbReference type="EMBL" id="FXWG01000004">
    <property type="protein sequence ID" value="SMQ75817.1"/>
    <property type="molecule type" value="Genomic_DNA"/>
</dbReference>
<evidence type="ECO:0000313" key="2">
    <source>
        <dbReference type="EMBL" id="SMQ75817.1"/>
    </source>
</evidence>
<accession>A0A1Y6FM56</accession>
<evidence type="ECO:0000313" key="3">
    <source>
        <dbReference type="Proteomes" id="UP000194420"/>
    </source>
</evidence>
<proteinExistence type="predicted"/>
<protein>
    <submittedName>
        <fullName evidence="2">Uncharacterized protein</fullName>
    </submittedName>
</protein>
<dbReference type="OrthoDB" id="72963at2"/>
<reference evidence="3" key="1">
    <citation type="submission" date="2017-04" db="EMBL/GenBank/DDBJ databases">
        <authorList>
            <person name="Varghese N."/>
            <person name="Submissions S."/>
        </authorList>
    </citation>
    <scope>NUCLEOTIDE SEQUENCE [LARGE SCALE GENOMIC DNA]</scope>
</reference>
<keyword evidence="1" id="KW-0812">Transmembrane</keyword>
<dbReference type="AlphaFoldDB" id="A0A1Y6FM56"/>
<organism evidence="2 3">
    <name type="scientific">Altererythrobacter xiamenensis</name>
    <dbReference type="NCBI Taxonomy" id="1316679"/>
    <lineage>
        <taxon>Bacteria</taxon>
        <taxon>Pseudomonadati</taxon>
        <taxon>Pseudomonadota</taxon>
        <taxon>Alphaproteobacteria</taxon>
        <taxon>Sphingomonadales</taxon>
        <taxon>Erythrobacteraceae</taxon>
        <taxon>Altererythrobacter</taxon>
    </lineage>
</organism>
<keyword evidence="1" id="KW-0472">Membrane</keyword>
<name>A0A1Y6FM56_9SPHN</name>
<sequence length="55" mass="6300">MPHAARHLFRHKTRKQPFSNTLHFIAGLQAVVLILGFTLGWDTLAHFIQSLFSDL</sequence>
<dbReference type="Proteomes" id="UP000194420">
    <property type="component" value="Unassembled WGS sequence"/>
</dbReference>
<feature type="transmembrane region" description="Helical" evidence="1">
    <location>
        <begin position="21"/>
        <end position="41"/>
    </location>
</feature>
<gene>
    <name evidence="2" type="ORF">SAMN06297468_2969</name>
</gene>
<keyword evidence="3" id="KW-1185">Reference proteome</keyword>
<keyword evidence="1" id="KW-1133">Transmembrane helix</keyword>